<evidence type="ECO:0000256" key="2">
    <source>
        <dbReference type="SAM" id="Phobius"/>
    </source>
</evidence>
<evidence type="ECO:0000313" key="3">
    <source>
        <dbReference type="EMBL" id="KCW70200.1"/>
    </source>
</evidence>
<dbReference type="OMA" id="ANSRMSK"/>
<dbReference type="EMBL" id="KK198758">
    <property type="protein sequence ID" value="KCW70200.1"/>
    <property type="molecule type" value="Genomic_DNA"/>
</dbReference>
<name>A0A059BX11_EUCGR</name>
<dbReference type="OrthoDB" id="1932652at2759"/>
<gene>
    <name evidence="3" type="ORF">EUGRSUZ_F03479</name>
</gene>
<dbReference type="Gramene" id="KCW70200">
    <property type="protein sequence ID" value="KCW70200"/>
    <property type="gene ID" value="EUGRSUZ_F03479"/>
</dbReference>
<feature type="transmembrane region" description="Helical" evidence="2">
    <location>
        <begin position="81"/>
        <end position="102"/>
    </location>
</feature>
<dbReference type="AlphaFoldDB" id="A0A059BX11"/>
<proteinExistence type="predicted"/>
<organism evidence="3">
    <name type="scientific">Eucalyptus grandis</name>
    <name type="common">Flooded gum</name>
    <dbReference type="NCBI Taxonomy" id="71139"/>
    <lineage>
        <taxon>Eukaryota</taxon>
        <taxon>Viridiplantae</taxon>
        <taxon>Streptophyta</taxon>
        <taxon>Embryophyta</taxon>
        <taxon>Tracheophyta</taxon>
        <taxon>Spermatophyta</taxon>
        <taxon>Magnoliopsida</taxon>
        <taxon>eudicotyledons</taxon>
        <taxon>Gunneridae</taxon>
        <taxon>Pentapetalae</taxon>
        <taxon>rosids</taxon>
        <taxon>malvids</taxon>
        <taxon>Myrtales</taxon>
        <taxon>Myrtaceae</taxon>
        <taxon>Myrtoideae</taxon>
        <taxon>Eucalypteae</taxon>
        <taxon>Eucalyptus</taxon>
    </lineage>
</organism>
<accession>A0A059BX11</accession>
<reference evidence="3" key="1">
    <citation type="submission" date="2013-07" db="EMBL/GenBank/DDBJ databases">
        <title>The genome of Eucalyptus grandis.</title>
        <authorList>
            <person name="Schmutz J."/>
            <person name="Hayes R."/>
            <person name="Myburg A."/>
            <person name="Tuskan G."/>
            <person name="Grattapaglia D."/>
            <person name="Rokhsar D.S."/>
        </authorList>
    </citation>
    <scope>NUCLEOTIDE SEQUENCE</scope>
    <source>
        <tissue evidence="3">Leaf extractions</tissue>
    </source>
</reference>
<evidence type="ECO:0000256" key="1">
    <source>
        <dbReference type="SAM" id="MobiDB-lite"/>
    </source>
</evidence>
<keyword evidence="2" id="KW-1133">Transmembrane helix</keyword>
<protein>
    <submittedName>
        <fullName evidence="3">Uncharacterized protein</fullName>
    </submittedName>
</protein>
<feature type="compositionally biased region" description="Basic and acidic residues" evidence="1">
    <location>
        <begin position="125"/>
        <end position="141"/>
    </location>
</feature>
<dbReference type="PANTHER" id="PTHR37196">
    <property type="entry name" value="TRANSMEMBRANE PROTEIN"/>
    <property type="match status" value="1"/>
</dbReference>
<feature type="region of interest" description="Disordered" evidence="1">
    <location>
        <begin position="116"/>
        <end position="158"/>
    </location>
</feature>
<dbReference type="InParanoid" id="A0A059BX11"/>
<dbReference type="KEGG" id="egr:104450250"/>
<keyword evidence="2" id="KW-0812">Transmembrane</keyword>
<dbReference type="PANTHER" id="PTHR37196:SF2">
    <property type="entry name" value="TRANSMEMBRANE PROTEIN"/>
    <property type="match status" value="1"/>
</dbReference>
<sequence length="158" mass="17080">MKLASSCHCHSKLLLPPPTHLPHSARSSMKTNRCPSFPLGRQVRVATPPRRELPLGTSAVADQYGSALTAAAAAPMKTGDVSVFLITGSVLLFAYWIANFVVPDLLSKYLGFDKINEGENSEDDDKNKSSEGGGEERDRGAEANSRMSKKRGFNSTRS</sequence>
<keyword evidence="2" id="KW-0472">Membrane</keyword>